<sequence>MSETWIVSGCGYPDSILNKPWPLTIPGNKPPVKQWPNPTPGKPTMRVLHLTDIHVDRKYSVGSEANCAHGAIETYNFCCRAQNSSSTSIKMPAGKYGTPARCDIPFIMFEESMKWISIHEPNIDYIIVTGDFESHDIWANQQDTTRVNLINITDTIYQYFPNIPVFQTTGNHEGVPMDAFAPHTIAEYDTRGPQWLYKIFNQTWTKWLPASASETIMYRGSYSFRPFSGLKFISLNTIYCSHWNFYSFMAVADSDMTLDWLTKELYDSEQKGEKVHIISHIPSGSSYCIKAFSDNYYQLVNRFENTIAAQFFGHTHVDEFYVYFDDKNPANRPTHTAFVAPSLTTFSQANPAYKIYTIDGNYSGSTFTVIDEETYWANLTEINANDKVEFKLEYNKRKDYGMKDLSPASYLDLAKRMLTDETLLSKYIQNYHRNDKQLQTCDATCRKNYICEALTAERGMQSVFCAGL</sequence>
<dbReference type="WBParaSite" id="PS1159_v2.g14904.t1">
    <property type="protein sequence ID" value="PS1159_v2.g14904.t1"/>
    <property type="gene ID" value="PS1159_v2.g14904"/>
</dbReference>
<dbReference type="Proteomes" id="UP000887580">
    <property type="component" value="Unplaced"/>
</dbReference>
<reference evidence="2" key="1">
    <citation type="submission" date="2022-11" db="UniProtKB">
        <authorList>
            <consortium name="WormBaseParasite"/>
        </authorList>
    </citation>
    <scope>IDENTIFICATION</scope>
</reference>
<accession>A0AC35F812</accession>
<organism evidence="1 2">
    <name type="scientific">Panagrolaimus sp. PS1159</name>
    <dbReference type="NCBI Taxonomy" id="55785"/>
    <lineage>
        <taxon>Eukaryota</taxon>
        <taxon>Metazoa</taxon>
        <taxon>Ecdysozoa</taxon>
        <taxon>Nematoda</taxon>
        <taxon>Chromadorea</taxon>
        <taxon>Rhabditida</taxon>
        <taxon>Tylenchina</taxon>
        <taxon>Panagrolaimomorpha</taxon>
        <taxon>Panagrolaimoidea</taxon>
        <taxon>Panagrolaimidae</taxon>
        <taxon>Panagrolaimus</taxon>
    </lineage>
</organism>
<proteinExistence type="predicted"/>
<evidence type="ECO:0000313" key="1">
    <source>
        <dbReference type="Proteomes" id="UP000887580"/>
    </source>
</evidence>
<evidence type="ECO:0000313" key="2">
    <source>
        <dbReference type="WBParaSite" id="PS1159_v2.g14904.t1"/>
    </source>
</evidence>
<protein>
    <submittedName>
        <fullName evidence="2">Sphingomyelin phosphodiesterase</fullName>
    </submittedName>
</protein>
<name>A0AC35F812_9BILA</name>